<evidence type="ECO:0000313" key="1">
    <source>
        <dbReference type="EMBL" id="CCE97211.1"/>
    </source>
</evidence>
<dbReference type="PATRIC" id="fig|380.5.peg.2887"/>
<gene>
    <name evidence="1" type="ordered locus">SFHH103_02716</name>
</gene>
<dbReference type="KEGG" id="sfh:SFHH103_02716"/>
<dbReference type="AlphaFoldDB" id="G9ABC0"/>
<organism evidence="1 2">
    <name type="scientific">Sinorhizobium fredii (strain HH103)</name>
    <dbReference type="NCBI Taxonomy" id="1117943"/>
    <lineage>
        <taxon>Bacteria</taxon>
        <taxon>Pseudomonadati</taxon>
        <taxon>Pseudomonadota</taxon>
        <taxon>Alphaproteobacteria</taxon>
        <taxon>Hyphomicrobiales</taxon>
        <taxon>Rhizobiaceae</taxon>
        <taxon>Sinorhizobium/Ensifer group</taxon>
        <taxon>Sinorhizobium</taxon>
    </lineage>
</organism>
<sequence length="80" mass="8506">MAPSPAGLPLSPIRGGQAMTCHANPDNEIIIIGAQWAADQPQPTQSIVQELMARFGLSNIEAVEAAAMAERFKICRKAFG</sequence>
<dbReference type="HOGENOM" id="CLU_196078_0_0_5"/>
<reference evidence="1 2" key="1">
    <citation type="journal article" date="2012" name="J. Bacteriol.">
        <title>Genome sequence of the soybean symbiont Sinorhizobium fredii HH103.</title>
        <authorList>
            <person name="Weidner S."/>
            <person name="Becker A."/>
            <person name="Bonilla I."/>
            <person name="Jaenicke S."/>
            <person name="Lloret J."/>
            <person name="Margaret I."/>
            <person name="Puhler A."/>
            <person name="Ruiz-Sainz J.E."/>
            <person name="Schneiker-Bekel S."/>
            <person name="Szczepanowski R."/>
            <person name="Vinardell J.M."/>
            <person name="Zehner S."/>
            <person name="Gottfert M."/>
        </authorList>
    </citation>
    <scope>NUCLEOTIDE SEQUENCE [LARGE SCALE GENOMIC DNA]</scope>
    <source>
        <strain evidence="1 2">HH103</strain>
    </source>
</reference>
<evidence type="ECO:0000313" key="2">
    <source>
        <dbReference type="Proteomes" id="UP000007735"/>
    </source>
</evidence>
<dbReference type="EMBL" id="HE616890">
    <property type="protein sequence ID" value="CCE97211.1"/>
    <property type="molecule type" value="Genomic_DNA"/>
</dbReference>
<proteinExistence type="predicted"/>
<accession>G9ABC0</accession>
<dbReference type="Proteomes" id="UP000007735">
    <property type="component" value="Chromosome"/>
</dbReference>
<name>G9ABC0_SINF1</name>
<protein>
    <submittedName>
        <fullName evidence="1">Uncharacterized protein</fullName>
    </submittedName>
</protein>